<dbReference type="EMBL" id="FMJD01000002">
    <property type="protein sequence ID" value="SCM72159.1"/>
    <property type="molecule type" value="Genomic_DNA"/>
</dbReference>
<dbReference type="AlphaFoldDB" id="A0A212L479"/>
<reference evidence="2" key="1">
    <citation type="submission" date="2016-08" db="EMBL/GenBank/DDBJ databases">
        <authorList>
            <person name="Seilhamer J.J."/>
        </authorList>
    </citation>
    <scope>NUCLEOTIDE SEQUENCE</scope>
    <source>
        <strain evidence="2">86</strain>
    </source>
</reference>
<evidence type="ECO:0000256" key="1">
    <source>
        <dbReference type="SAM" id="MobiDB-lite"/>
    </source>
</evidence>
<protein>
    <submittedName>
        <fullName evidence="2">Uncharacterized protein</fullName>
    </submittedName>
</protein>
<feature type="region of interest" description="Disordered" evidence="1">
    <location>
        <begin position="1"/>
        <end position="20"/>
    </location>
</feature>
<evidence type="ECO:0000313" key="2">
    <source>
        <dbReference type="EMBL" id="SCM72159.1"/>
    </source>
</evidence>
<sequence length="20" mass="2138">MSPLQGWPARSSVHTKVAVS</sequence>
<proteinExistence type="predicted"/>
<organism evidence="2">
    <name type="scientific">uncultured Pleomorphomonas sp</name>
    <dbReference type="NCBI Taxonomy" id="442121"/>
    <lineage>
        <taxon>Bacteria</taxon>
        <taxon>Pseudomonadati</taxon>
        <taxon>Pseudomonadota</taxon>
        <taxon>Alphaproteobacteria</taxon>
        <taxon>Hyphomicrobiales</taxon>
        <taxon>Pleomorphomonadaceae</taxon>
        <taxon>Pleomorphomonas</taxon>
        <taxon>environmental samples</taxon>
    </lineage>
</organism>
<name>A0A212L479_9HYPH</name>
<gene>
    <name evidence="2" type="ORF">KL86PLE_100486</name>
</gene>
<accession>A0A212L479</accession>